<gene>
    <name evidence="6" type="primary">fldB</name>
    <name evidence="6" type="ORF">CLIT_23c05050</name>
</gene>
<dbReference type="GO" id="GO:0051536">
    <property type="term" value="F:iron-sulfur cluster binding"/>
    <property type="evidence" value="ECO:0007669"/>
    <property type="project" value="UniProtKB-KW"/>
</dbReference>
<evidence type="ECO:0000256" key="3">
    <source>
        <dbReference type="ARBA" id="ARBA00022723"/>
    </source>
</evidence>
<name>A0A069RJ10_PEPLI</name>
<dbReference type="EC" id="4.2.1.-" evidence="6"/>
<dbReference type="STRING" id="1121324.CLIT_23c05050"/>
<comment type="cofactor">
    <cofactor evidence="1">
        <name>[4Fe-4S] cluster</name>
        <dbReference type="ChEBI" id="CHEBI:49883"/>
    </cofactor>
</comment>
<dbReference type="PANTHER" id="PTHR30548">
    <property type="entry name" value="2-HYDROXYGLUTARYL-COA DEHYDRATASE, D-COMPONENT-RELATED"/>
    <property type="match status" value="1"/>
</dbReference>
<evidence type="ECO:0000313" key="6">
    <source>
        <dbReference type="EMBL" id="KDR94232.1"/>
    </source>
</evidence>
<evidence type="ECO:0000313" key="7">
    <source>
        <dbReference type="Proteomes" id="UP000027946"/>
    </source>
</evidence>
<accession>A0A069RJ10</accession>
<comment type="caution">
    <text evidence="6">The sequence shown here is derived from an EMBL/GenBank/DDBJ whole genome shotgun (WGS) entry which is preliminary data.</text>
</comment>
<dbReference type="eggNOG" id="COG1775">
    <property type="taxonomic scope" value="Bacteria"/>
</dbReference>
<reference evidence="6 7" key="1">
    <citation type="submission" date="2014-03" db="EMBL/GenBank/DDBJ databases">
        <title>Genome sequence of Clostridium litorale W6, DSM 5388.</title>
        <authorList>
            <person name="Poehlein A."/>
            <person name="Jagirdar A."/>
            <person name="Khonsari B."/>
            <person name="Chibani C.M."/>
            <person name="Gutierrez Gutierrez D.A."/>
            <person name="Davydova E."/>
            <person name="Alghaithi H.S."/>
            <person name="Nair K.P."/>
            <person name="Dhamotharan K."/>
            <person name="Chandran L."/>
            <person name="G W."/>
            <person name="Daniel R."/>
        </authorList>
    </citation>
    <scope>NUCLEOTIDE SEQUENCE [LARGE SCALE GENOMIC DNA]</scope>
    <source>
        <strain evidence="6 7">W6</strain>
    </source>
</reference>
<keyword evidence="3" id="KW-0479">Metal-binding</keyword>
<dbReference type="OrthoDB" id="9810278at2"/>
<dbReference type="RefSeq" id="WP_038268264.1">
    <property type="nucleotide sequence ID" value="NZ_FSRH01000003.1"/>
</dbReference>
<dbReference type="InterPro" id="IPR010327">
    <property type="entry name" value="FldB/FldC_alpha/beta"/>
</dbReference>
<evidence type="ECO:0000256" key="5">
    <source>
        <dbReference type="ARBA" id="ARBA00023014"/>
    </source>
</evidence>
<keyword evidence="5" id="KW-0411">Iron-sulfur</keyword>
<proteinExistence type="inferred from homology"/>
<dbReference type="Proteomes" id="UP000027946">
    <property type="component" value="Unassembled WGS sequence"/>
</dbReference>
<dbReference type="GO" id="GO:0016836">
    <property type="term" value="F:hydro-lyase activity"/>
    <property type="evidence" value="ECO:0007669"/>
    <property type="project" value="UniProtKB-ARBA"/>
</dbReference>
<evidence type="ECO:0000256" key="1">
    <source>
        <dbReference type="ARBA" id="ARBA00001966"/>
    </source>
</evidence>
<evidence type="ECO:0000256" key="4">
    <source>
        <dbReference type="ARBA" id="ARBA00023004"/>
    </source>
</evidence>
<comment type="similarity">
    <text evidence="2">Belongs to the FldB/FldC dehydratase alpha/beta subunit family.</text>
</comment>
<sequence length="407" mass="46550">MSETNEKPVKAKYLLRDILDQHYKNAWDAKNRGEKVGWCASNFPQEICETLGVPVVYPENQAAAISAKGAGLKMCEHSEANGYSNDICAYARISLAYMDIKECKEMDMPQPDFVLCCNNICNQMIKWYENISKELDIPMILIDIPYNTEFETSDDRVKYIRAQFDHAISQLEEITGKTFSQERFEEVMRISQESSKAWLGATEYTKYDPSPLNGFDLFNHMAVAVCARGKQESVDAFQLLEKEYAQAVKDGTSTYRGEQKHRILFEGIACWPYLRHKLTTLMQHNINMVGTVYADAFGVIYNNVDEMMKAYSYVPNAVSFERALKMRVDAVTKNKCEGAVIHTNRSCKLWSGFMYELDRRLREETGIPTVTFDGDQADPRNFSEAQYDTRVQGLYEVMEANKKGGNL</sequence>
<evidence type="ECO:0000256" key="2">
    <source>
        <dbReference type="ARBA" id="ARBA00005806"/>
    </source>
</evidence>
<dbReference type="AlphaFoldDB" id="A0A069RJ10"/>
<keyword evidence="6" id="KW-0456">Lyase</keyword>
<dbReference type="EMBL" id="JJMM01000026">
    <property type="protein sequence ID" value="KDR94232.1"/>
    <property type="molecule type" value="Genomic_DNA"/>
</dbReference>
<keyword evidence="4" id="KW-0408">Iron</keyword>
<protein>
    <submittedName>
        <fullName evidence="6">R-phenyllactate dehydratase subunit alpha</fullName>
        <ecNumber evidence="6">4.2.1.-</ecNumber>
    </submittedName>
</protein>
<organism evidence="6 7">
    <name type="scientific">Peptoclostridium litorale DSM 5388</name>
    <dbReference type="NCBI Taxonomy" id="1121324"/>
    <lineage>
        <taxon>Bacteria</taxon>
        <taxon>Bacillati</taxon>
        <taxon>Bacillota</taxon>
        <taxon>Clostridia</taxon>
        <taxon>Peptostreptococcales</taxon>
        <taxon>Peptoclostridiaceae</taxon>
        <taxon>Peptoclostridium</taxon>
    </lineage>
</organism>
<dbReference type="Gene3D" id="3.40.50.11890">
    <property type="match status" value="1"/>
</dbReference>
<dbReference type="Pfam" id="PF06050">
    <property type="entry name" value="HGD-D"/>
    <property type="match status" value="1"/>
</dbReference>
<dbReference type="Gene3D" id="3.40.50.11900">
    <property type="match status" value="1"/>
</dbReference>
<keyword evidence="7" id="KW-1185">Reference proteome</keyword>
<dbReference type="PANTHER" id="PTHR30548:SF4">
    <property type="entry name" value="SUBUNIT OF OXYGEN-SENSITIVE 2-HYDROXYISOCAPROYL-COA DEHYDRATASE"/>
    <property type="match status" value="1"/>
</dbReference>
<dbReference type="GO" id="GO:0046872">
    <property type="term" value="F:metal ion binding"/>
    <property type="evidence" value="ECO:0007669"/>
    <property type="project" value="UniProtKB-KW"/>
</dbReference>